<evidence type="ECO:0000313" key="1">
    <source>
        <dbReference type="EMBL" id="USW50961.1"/>
    </source>
</evidence>
<dbReference type="OrthoDB" id="8249012at2759"/>
<sequence length="235" mass="26038">MELHPSMNHITCAEFQEALSEYPKAIPQSIADLDSPRHESIPQSVISLKQMSVLPYIAGSQLQLLQDWRIGRARQRSRPFGAITSMRQHQRSGPGRIEEATREAYGLLASDLSDSSVESAVRALAKLKGSDVVEASLLLSVYAPAELPYFSMELRKWSQVVSRSLMNSVLQAYSLREYLLVVNKVATLRARLGEAVSATDVEKVAYVLGKRRAAAAKLVNTSERRHDEGSEDELA</sequence>
<dbReference type="EMBL" id="CP099420">
    <property type="protein sequence ID" value="USW50961.1"/>
    <property type="molecule type" value="Genomic_DNA"/>
</dbReference>
<dbReference type="Proteomes" id="UP001056384">
    <property type="component" value="Chromosome 3"/>
</dbReference>
<name>A0A9Q9AS15_9PEZI</name>
<dbReference type="PANTHER" id="PTHR21521:SF0">
    <property type="entry name" value="AMUN, ISOFORM A"/>
    <property type="match status" value="1"/>
</dbReference>
<dbReference type="AlphaFoldDB" id="A0A9Q9AS15"/>
<reference evidence="1" key="1">
    <citation type="submission" date="2022-06" db="EMBL/GenBank/DDBJ databases">
        <title>Complete genome sequences of two strains of the flax pathogen Septoria linicola.</title>
        <authorList>
            <person name="Lapalu N."/>
            <person name="Simon A."/>
            <person name="Demenou B."/>
            <person name="Paumier D."/>
            <person name="Guillot M.-P."/>
            <person name="Gout L."/>
            <person name="Valade R."/>
        </authorList>
    </citation>
    <scope>NUCLEOTIDE SEQUENCE</scope>
    <source>
        <strain evidence="1">SE15195</strain>
    </source>
</reference>
<dbReference type="PANTHER" id="PTHR21521">
    <property type="entry name" value="AMUN, ISOFORM A"/>
    <property type="match status" value="1"/>
</dbReference>
<evidence type="ECO:0000313" key="2">
    <source>
        <dbReference type="Proteomes" id="UP001056384"/>
    </source>
</evidence>
<protein>
    <submittedName>
        <fullName evidence="1">Uncharacterized protein</fullName>
    </submittedName>
</protein>
<proteinExistence type="predicted"/>
<organism evidence="1 2">
    <name type="scientific">Septoria linicola</name>
    <dbReference type="NCBI Taxonomy" id="215465"/>
    <lineage>
        <taxon>Eukaryota</taxon>
        <taxon>Fungi</taxon>
        <taxon>Dikarya</taxon>
        <taxon>Ascomycota</taxon>
        <taxon>Pezizomycotina</taxon>
        <taxon>Dothideomycetes</taxon>
        <taxon>Dothideomycetidae</taxon>
        <taxon>Mycosphaerellales</taxon>
        <taxon>Mycosphaerellaceae</taxon>
        <taxon>Septoria</taxon>
    </lineage>
</organism>
<keyword evidence="2" id="KW-1185">Reference proteome</keyword>
<accession>A0A9Q9AS15</accession>
<gene>
    <name evidence="1" type="ORF">Slin15195_G042800</name>
</gene>